<keyword evidence="2" id="KW-1185">Reference proteome</keyword>
<evidence type="ECO:0000313" key="2">
    <source>
        <dbReference type="Proteomes" id="UP001431209"/>
    </source>
</evidence>
<name>A0AAW2ZA23_9EUKA</name>
<sequence length="339" mass="39874">MELHELPFVVHGSEDSLDRDVIYFIDKLPVNKQIIHHFVNENTKVENRNLAVLDPNLGIIVDCYKGTPDSLNNQIIDTFYLHKQRLEQCPVKKRITRNIPLKVCRATRQLIGFVAQSIHHLPRDSPLYIKYHDAIKKSLKSKNLLDRAQCLSTIDFVLLFENNFQIDIWKSLAFQFAQTKAILMDNMELYSKKTVAEYDCRLEPFMYRRTDVLRSSIEQYLSLFNEYRDFIVEYVGDTQVIGYLQFNLLFHPNKYQGQCERGMVIDMNCERAVYKTPLHQDHLLLYGKFTHANHNVFIHNKKFITMNNIQGVEDDGVSYHLYERNGNSMRVVASEKKFQ</sequence>
<reference evidence="1 2" key="1">
    <citation type="submission" date="2024-03" db="EMBL/GenBank/DDBJ databases">
        <title>The Acrasis kona genome and developmental transcriptomes reveal deep origins of eukaryotic multicellular pathways.</title>
        <authorList>
            <person name="Sheikh S."/>
            <person name="Fu C.-J."/>
            <person name="Brown M.W."/>
            <person name="Baldauf S.L."/>
        </authorList>
    </citation>
    <scope>NUCLEOTIDE SEQUENCE [LARGE SCALE GENOMIC DNA]</scope>
    <source>
        <strain evidence="1 2">ATCC MYA-3509</strain>
    </source>
</reference>
<gene>
    <name evidence="1" type="ORF">AKO1_001960</name>
</gene>
<dbReference type="AlphaFoldDB" id="A0AAW2ZA23"/>
<organism evidence="1 2">
    <name type="scientific">Acrasis kona</name>
    <dbReference type="NCBI Taxonomy" id="1008807"/>
    <lineage>
        <taxon>Eukaryota</taxon>
        <taxon>Discoba</taxon>
        <taxon>Heterolobosea</taxon>
        <taxon>Tetramitia</taxon>
        <taxon>Eutetramitia</taxon>
        <taxon>Acrasidae</taxon>
        <taxon>Acrasis</taxon>
    </lineage>
</organism>
<proteinExistence type="predicted"/>
<protein>
    <submittedName>
        <fullName evidence="1">Uncharacterized protein</fullName>
    </submittedName>
</protein>
<dbReference type="Proteomes" id="UP001431209">
    <property type="component" value="Unassembled WGS sequence"/>
</dbReference>
<dbReference type="EMBL" id="JAOPGA020001214">
    <property type="protein sequence ID" value="KAL0486295.1"/>
    <property type="molecule type" value="Genomic_DNA"/>
</dbReference>
<comment type="caution">
    <text evidence="1">The sequence shown here is derived from an EMBL/GenBank/DDBJ whole genome shotgun (WGS) entry which is preliminary data.</text>
</comment>
<evidence type="ECO:0000313" key="1">
    <source>
        <dbReference type="EMBL" id="KAL0486295.1"/>
    </source>
</evidence>
<accession>A0AAW2ZA23</accession>